<sequence>MGSIEKQIRDTLSQALDPVRMEVINESHLHAGHAGGTPDGSGETHMRVRIISAKFDGVGRVQRHRMINELLKPVLDEGLHALALEPAATTDKVRW</sequence>
<dbReference type="AlphaFoldDB" id="A0A0M9GMF5"/>
<evidence type="ECO:0000313" key="3">
    <source>
        <dbReference type="Proteomes" id="UP000038011"/>
    </source>
</evidence>
<dbReference type="STRING" id="1514904.SU32_11710"/>
<accession>A0A0M9GMF5</accession>
<comment type="caution">
    <text evidence="2">The sequence shown here is derived from an EMBL/GenBank/DDBJ whole genome shotgun (WGS) entry which is preliminary data.</text>
</comment>
<gene>
    <name evidence="2" type="ORF">SU32_11710</name>
</gene>
<dbReference type="EMBL" id="JXMU01000016">
    <property type="protein sequence ID" value="KPB00886.1"/>
    <property type="molecule type" value="Genomic_DNA"/>
</dbReference>
<evidence type="ECO:0008006" key="4">
    <source>
        <dbReference type="Google" id="ProtNLM"/>
    </source>
</evidence>
<dbReference type="PANTHER" id="PTHR46230">
    <property type="match status" value="1"/>
</dbReference>
<dbReference type="InterPro" id="IPR036065">
    <property type="entry name" value="BolA-like_sf"/>
</dbReference>
<dbReference type="RefSeq" id="WP_053999576.1">
    <property type="nucleotide sequence ID" value="NZ_JXMU01000016.1"/>
</dbReference>
<dbReference type="InterPro" id="IPR002634">
    <property type="entry name" value="BolA"/>
</dbReference>
<dbReference type="Pfam" id="PF01722">
    <property type="entry name" value="BolA"/>
    <property type="match status" value="1"/>
</dbReference>
<dbReference type="OrthoDB" id="9811118at2"/>
<dbReference type="PANTHER" id="PTHR46230:SF7">
    <property type="entry name" value="BOLA-LIKE PROTEIN 1"/>
    <property type="match status" value="1"/>
</dbReference>
<evidence type="ECO:0000256" key="1">
    <source>
        <dbReference type="RuleBase" id="RU003860"/>
    </source>
</evidence>
<name>A0A0M9GMF5_9HYPH</name>
<comment type="similarity">
    <text evidence="1">Belongs to the BolA/IbaG family.</text>
</comment>
<dbReference type="GO" id="GO:0016226">
    <property type="term" value="P:iron-sulfur cluster assembly"/>
    <property type="evidence" value="ECO:0007669"/>
    <property type="project" value="TreeGrafter"/>
</dbReference>
<dbReference type="Gene3D" id="3.30.300.90">
    <property type="entry name" value="BolA-like"/>
    <property type="match status" value="1"/>
</dbReference>
<dbReference type="SUPFAM" id="SSF82657">
    <property type="entry name" value="BolA-like"/>
    <property type="match status" value="1"/>
</dbReference>
<dbReference type="PIRSF" id="PIRSF003113">
    <property type="entry name" value="BolA"/>
    <property type="match status" value="1"/>
</dbReference>
<keyword evidence="3" id="KW-1185">Reference proteome</keyword>
<dbReference type="Proteomes" id="UP000038011">
    <property type="component" value="Unassembled WGS sequence"/>
</dbReference>
<dbReference type="PATRIC" id="fig|1514904.3.peg.1185"/>
<protein>
    <recommendedName>
        <fullName evidence="4">BolA family transcriptional regulator</fullName>
    </recommendedName>
</protein>
<reference evidence="2 3" key="1">
    <citation type="submission" date="2015-01" db="EMBL/GenBank/DDBJ databases">
        <title>Ahrensia donghaiensis sp. nov., a novel dimethylsulphoniopropionate-cleavage bacterium isolated from seawater and emended descriptions of the genus Ahrensia and Ahrensia kielensis.</title>
        <authorList>
            <person name="Liu J."/>
        </authorList>
    </citation>
    <scope>NUCLEOTIDE SEQUENCE [LARGE SCALE GENOMIC DNA]</scope>
    <source>
        <strain evidence="2 3">LZD062</strain>
    </source>
</reference>
<proteinExistence type="inferred from homology"/>
<evidence type="ECO:0000313" key="2">
    <source>
        <dbReference type="EMBL" id="KPB00886.1"/>
    </source>
</evidence>
<organism evidence="2 3">
    <name type="scientific">Ahrensia marina</name>
    <dbReference type="NCBI Taxonomy" id="1514904"/>
    <lineage>
        <taxon>Bacteria</taxon>
        <taxon>Pseudomonadati</taxon>
        <taxon>Pseudomonadota</taxon>
        <taxon>Alphaproteobacteria</taxon>
        <taxon>Hyphomicrobiales</taxon>
        <taxon>Ahrensiaceae</taxon>
        <taxon>Ahrensia</taxon>
    </lineage>
</organism>